<name>A0A1I7YY10_9BILA</name>
<dbReference type="SMART" id="SM00430">
    <property type="entry name" value="HOLI"/>
    <property type="match status" value="1"/>
</dbReference>
<dbReference type="Pfam" id="PF00104">
    <property type="entry name" value="Hormone_recep"/>
    <property type="match status" value="1"/>
</dbReference>
<proteinExistence type="inferred from homology"/>
<dbReference type="PROSITE" id="PS00031">
    <property type="entry name" value="NUCLEAR_REC_DBD_1"/>
    <property type="match status" value="1"/>
</dbReference>
<evidence type="ECO:0000256" key="8">
    <source>
        <dbReference type="ARBA" id="ARBA00023163"/>
    </source>
</evidence>
<dbReference type="SUPFAM" id="SSF57716">
    <property type="entry name" value="Glucocorticoid receptor-like (DNA-binding domain)"/>
    <property type="match status" value="1"/>
</dbReference>
<protein>
    <submittedName>
        <fullName evidence="14">Nuclear receptor domain-containing protein</fullName>
    </submittedName>
</protein>
<organism evidence="13 14">
    <name type="scientific">Steinernema glaseri</name>
    <dbReference type="NCBI Taxonomy" id="37863"/>
    <lineage>
        <taxon>Eukaryota</taxon>
        <taxon>Metazoa</taxon>
        <taxon>Ecdysozoa</taxon>
        <taxon>Nematoda</taxon>
        <taxon>Chromadorea</taxon>
        <taxon>Rhabditida</taxon>
        <taxon>Tylenchina</taxon>
        <taxon>Panagrolaimomorpha</taxon>
        <taxon>Strongyloidoidea</taxon>
        <taxon>Steinernematidae</taxon>
        <taxon>Steinernema</taxon>
    </lineage>
</organism>
<dbReference type="InterPro" id="IPR013088">
    <property type="entry name" value="Znf_NHR/GATA"/>
</dbReference>
<evidence type="ECO:0000256" key="2">
    <source>
        <dbReference type="ARBA" id="ARBA00005993"/>
    </source>
</evidence>
<dbReference type="PROSITE" id="PS51030">
    <property type="entry name" value="NUCLEAR_REC_DBD_2"/>
    <property type="match status" value="1"/>
</dbReference>
<dbReference type="GO" id="GO:0003700">
    <property type="term" value="F:DNA-binding transcription factor activity"/>
    <property type="evidence" value="ECO:0007669"/>
    <property type="project" value="InterPro"/>
</dbReference>
<evidence type="ECO:0000256" key="3">
    <source>
        <dbReference type="ARBA" id="ARBA00022723"/>
    </source>
</evidence>
<keyword evidence="13" id="KW-1185">Reference proteome</keyword>
<evidence type="ECO:0000313" key="14">
    <source>
        <dbReference type="WBParaSite" id="L893_g2090.t2"/>
    </source>
</evidence>
<keyword evidence="10 11" id="KW-0539">Nucleus</keyword>
<dbReference type="GO" id="GO:0008270">
    <property type="term" value="F:zinc ion binding"/>
    <property type="evidence" value="ECO:0007669"/>
    <property type="project" value="UniProtKB-KW"/>
</dbReference>
<reference evidence="14" key="1">
    <citation type="submission" date="2016-11" db="UniProtKB">
        <authorList>
            <consortium name="WormBaseParasite"/>
        </authorList>
    </citation>
    <scope>IDENTIFICATION</scope>
</reference>
<evidence type="ECO:0000256" key="10">
    <source>
        <dbReference type="ARBA" id="ARBA00023242"/>
    </source>
</evidence>
<dbReference type="Proteomes" id="UP000095287">
    <property type="component" value="Unplaced"/>
</dbReference>
<evidence type="ECO:0000256" key="7">
    <source>
        <dbReference type="ARBA" id="ARBA00023125"/>
    </source>
</evidence>
<evidence type="ECO:0000256" key="4">
    <source>
        <dbReference type="ARBA" id="ARBA00022771"/>
    </source>
</evidence>
<keyword evidence="7 11" id="KW-0238">DNA-binding</keyword>
<dbReference type="GO" id="GO:0005634">
    <property type="term" value="C:nucleus"/>
    <property type="evidence" value="ECO:0007669"/>
    <property type="project" value="UniProtKB-SubCell"/>
</dbReference>
<dbReference type="InterPro" id="IPR000536">
    <property type="entry name" value="Nucl_hrmn_rcpt_lig-bd"/>
</dbReference>
<evidence type="ECO:0000256" key="9">
    <source>
        <dbReference type="ARBA" id="ARBA00023170"/>
    </source>
</evidence>
<dbReference type="Pfam" id="PF00105">
    <property type="entry name" value="zf-C4"/>
    <property type="match status" value="1"/>
</dbReference>
<dbReference type="InterPro" id="IPR035500">
    <property type="entry name" value="NHR-like_dom_sf"/>
</dbReference>
<comment type="similarity">
    <text evidence="2 11">Belongs to the nuclear hormone receptor family.</text>
</comment>
<dbReference type="SUPFAM" id="SSF48508">
    <property type="entry name" value="Nuclear receptor ligand-binding domain"/>
    <property type="match status" value="1"/>
</dbReference>
<dbReference type="InterPro" id="IPR001628">
    <property type="entry name" value="Znf_hrmn_rcpt"/>
</dbReference>
<evidence type="ECO:0000313" key="13">
    <source>
        <dbReference type="Proteomes" id="UP000095287"/>
    </source>
</evidence>
<dbReference type="GO" id="GO:0000978">
    <property type="term" value="F:RNA polymerase II cis-regulatory region sequence-specific DNA binding"/>
    <property type="evidence" value="ECO:0007669"/>
    <property type="project" value="InterPro"/>
</dbReference>
<evidence type="ECO:0000259" key="12">
    <source>
        <dbReference type="PROSITE" id="PS51030"/>
    </source>
</evidence>
<accession>A0A1I7YY10</accession>
<dbReference type="PANTHER" id="PTHR46011:SF6">
    <property type="entry name" value="HIGH ZINC ACTIVATED NUCLEAR RECEPTOR PROTEIN"/>
    <property type="match status" value="1"/>
</dbReference>
<dbReference type="AlphaFoldDB" id="A0A1I7YY10"/>
<comment type="subcellular location">
    <subcellularLocation>
        <location evidence="1 11">Nucleus</location>
    </subcellularLocation>
</comment>
<keyword evidence="5 11" id="KW-0862">Zinc</keyword>
<dbReference type="CDD" id="cd06960">
    <property type="entry name" value="NR_DBD_HNF4A"/>
    <property type="match status" value="1"/>
</dbReference>
<evidence type="ECO:0000256" key="1">
    <source>
        <dbReference type="ARBA" id="ARBA00004123"/>
    </source>
</evidence>
<keyword evidence="3 11" id="KW-0479">Metal-binding</keyword>
<dbReference type="Gene3D" id="3.30.50.10">
    <property type="entry name" value="Erythroid Transcription Factor GATA-1, subunit A"/>
    <property type="match status" value="1"/>
</dbReference>
<dbReference type="PRINTS" id="PR00047">
    <property type="entry name" value="STROIDFINGER"/>
</dbReference>
<dbReference type="InterPro" id="IPR049636">
    <property type="entry name" value="HNF4-like_DBD"/>
</dbReference>
<keyword evidence="9 11" id="KW-0675">Receptor</keyword>
<evidence type="ECO:0000256" key="5">
    <source>
        <dbReference type="ARBA" id="ARBA00022833"/>
    </source>
</evidence>
<evidence type="ECO:0000256" key="6">
    <source>
        <dbReference type="ARBA" id="ARBA00023015"/>
    </source>
</evidence>
<dbReference type="Gene3D" id="1.10.565.10">
    <property type="entry name" value="Retinoid X Receptor"/>
    <property type="match status" value="1"/>
</dbReference>
<sequence>MYTCLVCSESSDGLHFGIYACRACAAFFRRSVLQQRKYVCRRDGNCPIGNDARNMCRSCRFKKCIKLGMSTKKCTKDPPHLVNILAEQPQPSTSKRSPAENEPIDLSLAGMVPRLPKPPVSTTVSVISSSFPPPDTPFLDQMLRGYEVLVTRRRTIHRSTNVFGNKHPVKLFDPNIVGMVPGDNDISLASVRVETSLLVDMLNDFFFPFSSFSEREKIYMFREFLGHYLTLDPIYYTSVIFPEKGDKRFYITEQRYFNVDCMEHFYKCNNNYTDPAKSAHYLSPIYNYILKFIKEPMVRLQLTTAELVAMYALSLYTSRLVSLEPFHPSHSDDDCDSLSERCMEAQKGARQAIYRELFQLCKQKGNDVAAAHRMGEIIGLITPVVTVPFTFLGEESCARVTLSSCFLPFGPLRASFPNNSISPQARACFGHALGFGPTDSFGFWIYCLIYGWLPRISRESLGAEGA</sequence>
<keyword evidence="4 11" id="KW-0863">Zinc-finger</keyword>
<dbReference type="WBParaSite" id="L893_g2090.t2">
    <property type="protein sequence ID" value="L893_g2090.t2"/>
    <property type="gene ID" value="L893_g2090"/>
</dbReference>
<feature type="domain" description="Nuclear receptor" evidence="12">
    <location>
        <begin position="1"/>
        <end position="76"/>
    </location>
</feature>
<keyword evidence="6 11" id="KW-0805">Transcription regulation</keyword>
<dbReference type="SMART" id="SM00399">
    <property type="entry name" value="ZnF_C4"/>
    <property type="match status" value="1"/>
</dbReference>
<evidence type="ECO:0000256" key="11">
    <source>
        <dbReference type="RuleBase" id="RU004334"/>
    </source>
</evidence>
<keyword evidence="8 11" id="KW-0804">Transcription</keyword>
<dbReference type="PANTHER" id="PTHR46011">
    <property type="entry name" value="NUCLEAR HORMONE RECEPTOR FAMILY MEMBER NHR-86-RELATED"/>
    <property type="match status" value="1"/>
</dbReference>